<evidence type="ECO:0000313" key="1">
    <source>
        <dbReference type="EMBL" id="PQB03733.1"/>
    </source>
</evidence>
<proteinExistence type="predicted"/>
<name>A0A2S7KMD6_9FLAO</name>
<evidence type="ECO:0000313" key="2">
    <source>
        <dbReference type="Proteomes" id="UP000239800"/>
    </source>
</evidence>
<reference evidence="1 2" key="1">
    <citation type="submission" date="2016-11" db="EMBL/GenBank/DDBJ databases">
        <title>Trade-off between light-utilization and light-protection in marine flavobacteria.</title>
        <authorList>
            <person name="Kumagai Y."/>
        </authorList>
    </citation>
    <scope>NUCLEOTIDE SEQUENCE [LARGE SCALE GENOMIC DNA]</scope>
    <source>
        <strain evidence="1 2">NBRC 107741</strain>
    </source>
</reference>
<protein>
    <recommendedName>
        <fullName evidence="3">Sortilin N-terminal domain-containing protein</fullName>
    </recommendedName>
</protein>
<evidence type="ECO:0008006" key="3">
    <source>
        <dbReference type="Google" id="ProtNLM"/>
    </source>
</evidence>
<dbReference type="EMBL" id="MQUB01000001">
    <property type="protein sequence ID" value="PQB03733.1"/>
    <property type="molecule type" value="Genomic_DNA"/>
</dbReference>
<dbReference type="InterPro" id="IPR015943">
    <property type="entry name" value="WD40/YVTN_repeat-like_dom_sf"/>
</dbReference>
<dbReference type="SUPFAM" id="SSF50939">
    <property type="entry name" value="Sialidases"/>
    <property type="match status" value="1"/>
</dbReference>
<keyword evidence="2" id="KW-1185">Reference proteome</keyword>
<organism evidence="1 2">
    <name type="scientific">Aureitalea marina</name>
    <dbReference type="NCBI Taxonomy" id="930804"/>
    <lineage>
        <taxon>Bacteria</taxon>
        <taxon>Pseudomonadati</taxon>
        <taxon>Bacteroidota</taxon>
        <taxon>Flavobacteriia</taxon>
        <taxon>Flavobacteriales</taxon>
        <taxon>Flavobacteriaceae</taxon>
        <taxon>Aureitalea</taxon>
    </lineage>
</organism>
<dbReference type="InterPro" id="IPR036278">
    <property type="entry name" value="Sialidase_sf"/>
</dbReference>
<comment type="caution">
    <text evidence="1">The sequence shown here is derived from an EMBL/GenBank/DDBJ whole genome shotgun (WGS) entry which is preliminary data.</text>
</comment>
<dbReference type="AlphaFoldDB" id="A0A2S7KMD6"/>
<sequence>MSLTKAERLDLGIPPNKYYEQEYLYTSDPQLLRPAPERLSELMEELSVNSNLKAPPGTNGNNWTERGPDNVGGRTHALMFAPGSNQRVFAGGVSGGLWINDNITSSSTVWRRVEGVPGNLAITSITVDPQDSNVMYIGTGEVYTWGAVNGNGIYKSTDGGENWVNIYSGGTTAEDKLTYVQDIVAWVNPSTGLTEVYFGADSMAYTEEVDANSGGAGFTFLGSNTIGLYRSTDGQTFSRLTGSLYESSAGSYYAPNDFDIGADGKLWMGTKYSYYTGEGGGRVFSNDGTGWTLVRNLGDNGRIELACSQQNANKIYVLAEDRTDSGNPVKIYRTNNGFSTFPNSLNQPNDADTGIDSTDFTRGQSFYDLLIGVDPNDDTTLYVGGIDLFKSTNSGNSWNQFSHWYGGFGYQEVHADHHGIAFSSSSRIIFGNDGGVYYTNNGGAILLPAIMVIT</sequence>
<dbReference type="Gene3D" id="2.130.10.10">
    <property type="entry name" value="YVTN repeat-like/Quinoprotein amine dehydrogenase"/>
    <property type="match status" value="2"/>
</dbReference>
<dbReference type="Proteomes" id="UP000239800">
    <property type="component" value="Unassembled WGS sequence"/>
</dbReference>
<accession>A0A2S7KMD6</accession>
<gene>
    <name evidence="1" type="ORF">BST85_01555</name>
</gene>